<evidence type="ECO:0000256" key="5">
    <source>
        <dbReference type="ARBA" id="ARBA00023128"/>
    </source>
</evidence>
<dbReference type="InterPro" id="IPR006911">
    <property type="entry name" value="ARM-rpt_dom"/>
</dbReference>
<evidence type="ECO:0000256" key="2">
    <source>
        <dbReference type="ARBA" id="ARBA00004325"/>
    </source>
</evidence>
<comment type="subcellular location">
    <subcellularLocation>
        <location evidence="1">Membrane</location>
        <topology evidence="1">Single-pass membrane protein</topology>
    </subcellularLocation>
    <subcellularLocation>
        <location evidence="2">Mitochondrion membrane</location>
    </subcellularLocation>
</comment>
<dbReference type="EMBL" id="VXIV02001577">
    <property type="protein sequence ID" value="KAF6031702.1"/>
    <property type="molecule type" value="Genomic_DNA"/>
</dbReference>
<dbReference type="InterPro" id="IPR011989">
    <property type="entry name" value="ARM-like"/>
</dbReference>
<evidence type="ECO:0000313" key="9">
    <source>
        <dbReference type="EMBL" id="KAF6031702.1"/>
    </source>
</evidence>
<dbReference type="Proteomes" id="UP000593567">
    <property type="component" value="Unassembled WGS sequence"/>
</dbReference>
<evidence type="ECO:0000313" key="10">
    <source>
        <dbReference type="Proteomes" id="UP000593567"/>
    </source>
</evidence>
<dbReference type="PANTHER" id="PTHR15712">
    <property type="entry name" value="ARMADILLO REPEAT CONTAINING PROTEIN"/>
    <property type="match status" value="1"/>
</dbReference>
<keyword evidence="4 7" id="KW-1133">Transmembrane helix</keyword>
<feature type="domain" description="Armadillo repeat-containing" evidence="8">
    <location>
        <begin position="132"/>
        <end position="305"/>
    </location>
</feature>
<organism evidence="9 10">
    <name type="scientific">Bugula neritina</name>
    <name type="common">Brown bryozoan</name>
    <name type="synonym">Sertularia neritina</name>
    <dbReference type="NCBI Taxonomy" id="10212"/>
    <lineage>
        <taxon>Eukaryota</taxon>
        <taxon>Metazoa</taxon>
        <taxon>Spiralia</taxon>
        <taxon>Lophotrochozoa</taxon>
        <taxon>Bryozoa</taxon>
        <taxon>Gymnolaemata</taxon>
        <taxon>Cheilostomatida</taxon>
        <taxon>Flustrina</taxon>
        <taxon>Buguloidea</taxon>
        <taxon>Bugulidae</taxon>
        <taxon>Bugula</taxon>
    </lineage>
</organism>
<evidence type="ECO:0000256" key="3">
    <source>
        <dbReference type="ARBA" id="ARBA00022692"/>
    </source>
</evidence>
<accession>A0A7J7JZ90</accession>
<evidence type="ECO:0000256" key="1">
    <source>
        <dbReference type="ARBA" id="ARBA00004167"/>
    </source>
</evidence>
<dbReference type="InterPro" id="IPR051303">
    <property type="entry name" value="Armcx_regulator"/>
</dbReference>
<dbReference type="Gene3D" id="1.25.10.10">
    <property type="entry name" value="Leucine-rich Repeat Variant"/>
    <property type="match status" value="1"/>
</dbReference>
<dbReference type="SUPFAM" id="SSF48371">
    <property type="entry name" value="ARM repeat"/>
    <property type="match status" value="1"/>
</dbReference>
<sequence>MAKMGNQNFSFSHLLIISAVAISTYYIFNHFKKLLNTRRNSAHADDNNVIVNINHNADSDTRTLTAAGDTDKECCDGPIASNGCDILNKDTDEVRQLLRTADDFLESSCALSAEDYRQAFCNIQNNAISVKDCLVLANLLRSSNTTQVNEGLNLIMKLSLTSQKNKEMLLQHGIATELKRLICLQKSLSEEILILAMNAVNNLLLSEMGQNAFTDMMPQIVDSCLSTNENLATASLQCLTNLTLTVNLGSHASIVETLPRLLGALDVYQSRRLQICKVLVNLSACSTMVPCILAAKIPWCARNLLVEDEDTARRWLRFMVNITQAALDENVTEKSLPVKYKAASPETTYCYLYGSSNQLLLDSLLIHNYEDDELNQLSNTLYKNIKMKKILTAMS</sequence>
<keyword evidence="5" id="KW-0496">Mitochondrion</keyword>
<keyword evidence="3 7" id="KW-0812">Transmembrane</keyword>
<feature type="transmembrane region" description="Helical" evidence="7">
    <location>
        <begin position="9"/>
        <end position="28"/>
    </location>
</feature>
<name>A0A7J7JZ90_BUGNE</name>
<comment type="caution">
    <text evidence="9">The sequence shown here is derived from an EMBL/GenBank/DDBJ whole genome shotgun (WGS) entry which is preliminary data.</text>
</comment>
<gene>
    <name evidence="9" type="ORF">EB796_009996</name>
</gene>
<evidence type="ECO:0000259" key="8">
    <source>
        <dbReference type="Pfam" id="PF04826"/>
    </source>
</evidence>
<evidence type="ECO:0000256" key="7">
    <source>
        <dbReference type="SAM" id="Phobius"/>
    </source>
</evidence>
<evidence type="ECO:0000256" key="4">
    <source>
        <dbReference type="ARBA" id="ARBA00022989"/>
    </source>
</evidence>
<keyword evidence="10" id="KW-1185">Reference proteome</keyword>
<dbReference type="AlphaFoldDB" id="A0A7J7JZ90"/>
<dbReference type="InterPro" id="IPR016024">
    <property type="entry name" value="ARM-type_fold"/>
</dbReference>
<dbReference type="PANTHER" id="PTHR15712:SF23">
    <property type="entry name" value="ARMADILLO REPEAT CONTAINING 10"/>
    <property type="match status" value="1"/>
</dbReference>
<dbReference type="Pfam" id="PF04826">
    <property type="entry name" value="Arm_2"/>
    <property type="match status" value="1"/>
</dbReference>
<reference evidence="9" key="1">
    <citation type="submission" date="2020-06" db="EMBL/GenBank/DDBJ databases">
        <title>Draft genome of Bugula neritina, a colonial animal packing powerful symbionts and potential medicines.</title>
        <authorList>
            <person name="Rayko M."/>
        </authorList>
    </citation>
    <scope>NUCLEOTIDE SEQUENCE [LARGE SCALE GENOMIC DNA]</scope>
    <source>
        <strain evidence="9">Kwan_BN1</strain>
    </source>
</reference>
<dbReference type="GO" id="GO:0031966">
    <property type="term" value="C:mitochondrial membrane"/>
    <property type="evidence" value="ECO:0007669"/>
    <property type="project" value="UniProtKB-SubCell"/>
</dbReference>
<keyword evidence="6 7" id="KW-0472">Membrane</keyword>
<evidence type="ECO:0000256" key="6">
    <source>
        <dbReference type="ARBA" id="ARBA00023136"/>
    </source>
</evidence>
<dbReference type="OrthoDB" id="10017790at2759"/>
<protein>
    <recommendedName>
        <fullName evidence="8">Armadillo repeat-containing domain-containing protein</fullName>
    </recommendedName>
</protein>
<proteinExistence type="predicted"/>